<dbReference type="AlphaFoldDB" id="A0A7M2WS81"/>
<organism evidence="2 3">
    <name type="scientific">Humisphaera borealis</name>
    <dbReference type="NCBI Taxonomy" id="2807512"/>
    <lineage>
        <taxon>Bacteria</taxon>
        <taxon>Pseudomonadati</taxon>
        <taxon>Planctomycetota</taxon>
        <taxon>Phycisphaerae</taxon>
        <taxon>Tepidisphaerales</taxon>
        <taxon>Tepidisphaeraceae</taxon>
        <taxon>Humisphaera</taxon>
    </lineage>
</organism>
<proteinExistence type="predicted"/>
<accession>A0A7M2WS81</accession>
<keyword evidence="1" id="KW-0732">Signal</keyword>
<evidence type="ECO:0000313" key="3">
    <source>
        <dbReference type="Proteomes" id="UP000593765"/>
    </source>
</evidence>
<evidence type="ECO:0000313" key="2">
    <source>
        <dbReference type="EMBL" id="QOV88269.1"/>
    </source>
</evidence>
<gene>
    <name evidence="2" type="ORF">IPV69_18700</name>
</gene>
<dbReference type="EMBL" id="CP063458">
    <property type="protein sequence ID" value="QOV88269.1"/>
    <property type="molecule type" value="Genomic_DNA"/>
</dbReference>
<name>A0A7M2WS81_9BACT</name>
<protein>
    <recommendedName>
        <fullName evidence="4">PEP-CTERM sorting domain-containing protein</fullName>
    </recommendedName>
</protein>
<dbReference type="KEGG" id="hbs:IPV69_18700"/>
<reference evidence="2 3" key="1">
    <citation type="submission" date="2020-10" db="EMBL/GenBank/DDBJ databases">
        <title>Wide distribution of Phycisphaera-like planctomycetes from WD2101 soil group in peatlands and genome analysis of the first cultivated representative.</title>
        <authorList>
            <person name="Dedysh S.N."/>
            <person name="Beletsky A.V."/>
            <person name="Ivanova A."/>
            <person name="Kulichevskaya I.S."/>
            <person name="Suzina N.E."/>
            <person name="Philippov D.A."/>
            <person name="Rakitin A.L."/>
            <person name="Mardanov A.V."/>
            <person name="Ravin N.V."/>
        </authorList>
    </citation>
    <scope>NUCLEOTIDE SEQUENCE [LARGE SCALE GENOMIC DNA]</scope>
    <source>
        <strain evidence="2 3">M1803</strain>
    </source>
</reference>
<dbReference type="Proteomes" id="UP000593765">
    <property type="component" value="Chromosome"/>
</dbReference>
<feature type="chain" id="PRO_5034189754" description="PEP-CTERM sorting domain-containing protein" evidence="1">
    <location>
        <begin position="22"/>
        <end position="270"/>
    </location>
</feature>
<dbReference type="RefSeq" id="WP_206291244.1">
    <property type="nucleotide sequence ID" value="NZ_CP063458.1"/>
</dbReference>
<evidence type="ECO:0008006" key="4">
    <source>
        <dbReference type="Google" id="ProtNLM"/>
    </source>
</evidence>
<keyword evidence="3" id="KW-1185">Reference proteome</keyword>
<feature type="signal peptide" evidence="1">
    <location>
        <begin position="1"/>
        <end position="21"/>
    </location>
</feature>
<evidence type="ECO:0000256" key="1">
    <source>
        <dbReference type="SAM" id="SignalP"/>
    </source>
</evidence>
<sequence length="270" mass="28587">MLKALAFGVCVAGLAVSTAQAHYGQRVWVDVDGSGKIVTYRGPAGDRPNPGGTNPYLPGEFSPWRIFARDMGDLGDLNQAVGDGSFDDDGVNYATQFAGYEAKPVPATTLSGTFRLDIVGEVKYFVPQIGATLAHYVPASTAFAGNAIPRFTVGDSATFGTSPLSEISVDSVCNAFTGGGHGHPQNTLVYPNQSSGNDLYDGIYALGLRLRNDNYTTSDTFYLILGKNASLENLQAAHDVAAATLVPEPASITLLAFTGLLLRRSRSRRN</sequence>